<accession>A0A564YIA4</accession>
<dbReference type="PANTHER" id="PTHR11958">
    <property type="entry name" value="SODIUM/DICARBOXYLATE SYMPORTER-RELATED"/>
    <property type="match status" value="1"/>
</dbReference>
<name>A0A564YIA4_HYMDI</name>
<evidence type="ECO:0000256" key="7">
    <source>
        <dbReference type="SAM" id="MobiDB-lite"/>
    </source>
</evidence>
<evidence type="ECO:0000256" key="2">
    <source>
        <dbReference type="ARBA" id="ARBA00022448"/>
    </source>
</evidence>
<dbReference type="GO" id="GO:0005313">
    <property type="term" value="F:L-glutamate transmembrane transporter activity"/>
    <property type="evidence" value="ECO:0007669"/>
    <property type="project" value="TreeGrafter"/>
</dbReference>
<evidence type="ECO:0000256" key="4">
    <source>
        <dbReference type="ARBA" id="ARBA00022989"/>
    </source>
</evidence>
<keyword evidence="2 6" id="KW-0813">Transport</keyword>
<feature type="transmembrane region" description="Helical" evidence="6">
    <location>
        <begin position="94"/>
        <end position="115"/>
    </location>
</feature>
<dbReference type="EMBL" id="CABIJS010000222">
    <property type="protein sequence ID" value="VUZ46689.1"/>
    <property type="molecule type" value="Genomic_DNA"/>
</dbReference>
<dbReference type="InterPro" id="IPR050746">
    <property type="entry name" value="DAACS"/>
</dbReference>
<keyword evidence="9" id="KW-1185">Reference proteome</keyword>
<feature type="transmembrane region" description="Helical" evidence="6">
    <location>
        <begin position="50"/>
        <end position="74"/>
    </location>
</feature>
<comment type="subcellular location">
    <subcellularLocation>
        <location evidence="1 6">Membrane</location>
        <topology evidence="1 6">Multi-pass membrane protein</topology>
    </subcellularLocation>
</comment>
<feature type="transmembrane region" description="Helical" evidence="6">
    <location>
        <begin position="260"/>
        <end position="281"/>
    </location>
</feature>
<evidence type="ECO:0000256" key="6">
    <source>
        <dbReference type="RuleBase" id="RU361216"/>
    </source>
</evidence>
<evidence type="ECO:0000256" key="3">
    <source>
        <dbReference type="ARBA" id="ARBA00022692"/>
    </source>
</evidence>
<dbReference type="Pfam" id="PF00375">
    <property type="entry name" value="SDF"/>
    <property type="match status" value="1"/>
</dbReference>
<feature type="transmembrane region" description="Helical" evidence="6">
    <location>
        <begin position="222"/>
        <end position="239"/>
    </location>
</feature>
<comment type="similarity">
    <text evidence="6">Belongs to the dicarboxylate/amino acid:cation symporter (DAACS) (TC 2.A.23) family.</text>
</comment>
<dbReference type="GO" id="GO:0015501">
    <property type="term" value="F:glutamate:sodium symporter activity"/>
    <property type="evidence" value="ECO:0007669"/>
    <property type="project" value="TreeGrafter"/>
</dbReference>
<organism evidence="8 9">
    <name type="scientific">Hymenolepis diminuta</name>
    <name type="common">Rat tapeworm</name>
    <dbReference type="NCBI Taxonomy" id="6216"/>
    <lineage>
        <taxon>Eukaryota</taxon>
        <taxon>Metazoa</taxon>
        <taxon>Spiralia</taxon>
        <taxon>Lophotrochozoa</taxon>
        <taxon>Platyhelminthes</taxon>
        <taxon>Cestoda</taxon>
        <taxon>Eucestoda</taxon>
        <taxon>Cyclophyllidea</taxon>
        <taxon>Hymenolepididae</taxon>
        <taxon>Hymenolepis</taxon>
    </lineage>
</organism>
<dbReference type="Proteomes" id="UP000321570">
    <property type="component" value="Unassembled WGS sequence"/>
</dbReference>
<dbReference type="PRINTS" id="PR00173">
    <property type="entry name" value="EDTRNSPORT"/>
</dbReference>
<feature type="transmembrane region" description="Helical" evidence="6">
    <location>
        <begin position="293"/>
        <end position="317"/>
    </location>
</feature>
<dbReference type="Gene3D" id="1.10.3860.10">
    <property type="entry name" value="Sodium:dicarboxylate symporter"/>
    <property type="match status" value="1"/>
</dbReference>
<evidence type="ECO:0000313" key="8">
    <source>
        <dbReference type="EMBL" id="VUZ46689.1"/>
    </source>
</evidence>
<feature type="region of interest" description="Disordered" evidence="7">
    <location>
        <begin position="1"/>
        <end position="38"/>
    </location>
</feature>
<evidence type="ECO:0000256" key="5">
    <source>
        <dbReference type="ARBA" id="ARBA00023136"/>
    </source>
</evidence>
<dbReference type="InterPro" id="IPR001991">
    <property type="entry name" value="Na-dicarboxylate_symporter"/>
</dbReference>
<protein>
    <recommendedName>
        <fullName evidence="6">Amino acid transporter</fullName>
    </recommendedName>
</protein>
<feature type="non-terminal residue" evidence="8">
    <location>
        <position position="1"/>
    </location>
</feature>
<keyword evidence="3 6" id="KW-0812">Transmembrane</keyword>
<sequence length="501" mass="53729">GTNSTADLPVISNKLDPLDKTDRDAGEEESVEDSEDIMTKHKHHNPCLRFLIDNWFTLATIAGVGLGFGVAFAIRATQPGAVALTWISMPADIYLRLLQLMILPLISANILVAIASMNLKKEGKIGLIGIIYIILIDLISACLGAGFALIIRPGSRNLIGNASESPLVSISAGLTASDVFKDILYNIFPDNLISITIYHYQTEVDPATNTTYGNSFKSGTNMTGVLFCSIVFGAAARASGKIAKVFIDFFRALSIIVTKIMTPLLLLTPVAVVFMVASSIASRENIESEFVQLGLFVATVLVALAIHFLIIVIVFFLASRKNPLRLLKYSTQAFFLAFATTSPALALPEVYDGLDKYGVRQQVSRLVGPLTATLKGDGPAAFIAAAAIFVAQNQRIDLNVGQIFTIIVLTFIASLGVPNVPSASIVLVVTVLSAIGVPTEGAAFLFAMEWLLDRCRSGSGALAMMFIPATTEVIADSIDRKKKLEGELEFSSDFSDEISPV</sequence>
<feature type="transmembrane region" description="Helical" evidence="6">
    <location>
        <begin position="127"/>
        <end position="151"/>
    </location>
</feature>
<dbReference type="GO" id="GO:0015175">
    <property type="term" value="F:neutral L-amino acid transmembrane transporter activity"/>
    <property type="evidence" value="ECO:0007669"/>
    <property type="project" value="TreeGrafter"/>
</dbReference>
<dbReference type="GO" id="GO:0005886">
    <property type="term" value="C:plasma membrane"/>
    <property type="evidence" value="ECO:0007669"/>
    <property type="project" value="TreeGrafter"/>
</dbReference>
<dbReference type="InterPro" id="IPR036458">
    <property type="entry name" value="Na:dicarbo_symporter_sf"/>
</dbReference>
<feature type="transmembrane region" description="Helical" evidence="6">
    <location>
        <begin position="423"/>
        <end position="447"/>
    </location>
</feature>
<keyword evidence="4 6" id="KW-1133">Transmembrane helix</keyword>
<dbReference type="SUPFAM" id="SSF118215">
    <property type="entry name" value="Proton glutamate symport protein"/>
    <property type="match status" value="1"/>
</dbReference>
<proteinExistence type="inferred from homology"/>
<keyword evidence="6" id="KW-0769">Symport</keyword>
<evidence type="ECO:0000313" key="9">
    <source>
        <dbReference type="Proteomes" id="UP000321570"/>
    </source>
</evidence>
<feature type="transmembrane region" description="Helical" evidence="6">
    <location>
        <begin position="398"/>
        <end position="417"/>
    </location>
</feature>
<dbReference type="AlphaFoldDB" id="A0A564YIA4"/>
<feature type="compositionally biased region" description="Acidic residues" evidence="7">
    <location>
        <begin position="25"/>
        <end position="36"/>
    </location>
</feature>
<reference evidence="8 9" key="1">
    <citation type="submission" date="2019-07" db="EMBL/GenBank/DDBJ databases">
        <authorList>
            <person name="Jastrzebski P J."/>
            <person name="Paukszto L."/>
            <person name="Jastrzebski P J."/>
        </authorList>
    </citation>
    <scope>NUCLEOTIDE SEQUENCE [LARGE SCALE GENOMIC DNA]</scope>
    <source>
        <strain evidence="8 9">WMS-il1</strain>
    </source>
</reference>
<dbReference type="PANTHER" id="PTHR11958:SF111">
    <property type="entry name" value="AMINO ACID TRANSPORTER"/>
    <property type="match status" value="1"/>
</dbReference>
<gene>
    <name evidence="8" type="ORF">WMSIL1_LOCUS6816</name>
</gene>
<keyword evidence="5 6" id="KW-0472">Membrane</keyword>
<evidence type="ECO:0000256" key="1">
    <source>
        <dbReference type="ARBA" id="ARBA00004141"/>
    </source>
</evidence>